<reference evidence="11 12" key="1">
    <citation type="submission" date="2024-03" db="EMBL/GenBank/DDBJ databases">
        <title>Community enrichment and isolation of bacterial strains for fucoidan degradation.</title>
        <authorList>
            <person name="Sichert A."/>
        </authorList>
    </citation>
    <scope>NUCLEOTIDE SEQUENCE [LARGE SCALE GENOMIC DNA]</scope>
    <source>
        <strain evidence="11 12">AS76</strain>
    </source>
</reference>
<dbReference type="EMBL" id="JBBMRA010000015">
    <property type="protein sequence ID" value="MEM5537519.1"/>
    <property type="molecule type" value="Genomic_DNA"/>
</dbReference>
<keyword evidence="4" id="KW-1003">Cell membrane</keyword>
<sequence length="441" mass="46469">MRANPLALLPLLLFLALFIGSGVYYQSINVDYAFYQISAPVAILPAIVLALLLGRGALNARLDTFIKGVGDSNIITMCLIYLLAGAFASVAKAVGGVDATVNFGLSFIPAQLVLPGLFVITAFIATAMGTSMGTIAAMTPIALGLTEVSDLSLPLCVGAVVGGAMFGDNLSIISDTTIAATRSQGCNMRDKFRMNFKIALPAALITLIWLYLQGTDANINQSTDYQLLKVLPYLIVLTMALTGFNVFLVLFSGILLAGAIGLSELETYSIAQYSKDIYAGYTGMQEIMILSMLIGGLGALMKAQGGLEFLGRQIERLTSKGDHTTVNPKAGEAAISAAVVLTNICTANNTIAIIICGSLARDIAERQQVDPRRSACLMDIFSCVVQGLLPYGAQILLAGSIAGLSPLIIIGNIHYTWLLAIIAIGTIIFGKYSATTQTRTG</sequence>
<protein>
    <submittedName>
        <fullName evidence="11">Na+/H+ antiporter NhaC family protein</fullName>
    </submittedName>
</protein>
<evidence type="ECO:0000256" key="7">
    <source>
        <dbReference type="ARBA" id="ARBA00023136"/>
    </source>
</evidence>
<evidence type="ECO:0000256" key="5">
    <source>
        <dbReference type="ARBA" id="ARBA00022692"/>
    </source>
</evidence>
<comment type="similarity">
    <text evidence="8">Belongs to the NhaC Na(+)/H(+) (TC 2.A.35) antiporter family.</text>
</comment>
<feature type="domain" description="Na+/H+ antiporter NhaC-like C-terminal" evidence="10">
    <location>
        <begin position="57"/>
        <end position="212"/>
    </location>
</feature>
<accession>A0ABU9TUY0</accession>
<feature type="transmembrane region" description="Helical" evidence="9">
    <location>
        <begin position="380"/>
        <end position="401"/>
    </location>
</feature>
<keyword evidence="7 9" id="KW-0472">Membrane</keyword>
<dbReference type="InterPro" id="IPR018461">
    <property type="entry name" value="Na/H_Antiport_NhaC-like_C"/>
</dbReference>
<dbReference type="PANTHER" id="PTHR33451:SF5">
    <property type="entry name" value="NA+_H+ ANTIPORTER"/>
    <property type="match status" value="1"/>
</dbReference>
<evidence type="ECO:0000259" key="10">
    <source>
        <dbReference type="Pfam" id="PF03553"/>
    </source>
</evidence>
<feature type="transmembrane region" description="Helical" evidence="9">
    <location>
        <begin position="333"/>
        <end position="360"/>
    </location>
</feature>
<comment type="caution">
    <text evidence="11">The sequence shown here is derived from an EMBL/GenBank/DDBJ whole genome shotgun (WGS) entry which is preliminary data.</text>
</comment>
<evidence type="ECO:0000256" key="9">
    <source>
        <dbReference type="SAM" id="Phobius"/>
    </source>
</evidence>
<name>A0ABU9TUY0_9GAMM</name>
<dbReference type="RefSeq" id="WP_342854847.1">
    <property type="nucleotide sequence ID" value="NZ_JBBMRA010000015.1"/>
</dbReference>
<feature type="transmembrane region" description="Helical" evidence="9">
    <location>
        <begin position="107"/>
        <end position="128"/>
    </location>
</feature>
<evidence type="ECO:0000256" key="8">
    <source>
        <dbReference type="ARBA" id="ARBA00038435"/>
    </source>
</evidence>
<keyword evidence="3" id="KW-0050">Antiport</keyword>
<feature type="transmembrane region" description="Helical" evidence="9">
    <location>
        <begin position="32"/>
        <end position="53"/>
    </location>
</feature>
<keyword evidence="5 9" id="KW-0812">Transmembrane</keyword>
<feature type="transmembrane region" description="Helical" evidence="9">
    <location>
        <begin position="232"/>
        <end position="257"/>
    </location>
</feature>
<evidence type="ECO:0000256" key="4">
    <source>
        <dbReference type="ARBA" id="ARBA00022475"/>
    </source>
</evidence>
<gene>
    <name evidence="11" type="ORF">WNY58_14105</name>
</gene>
<evidence type="ECO:0000313" key="12">
    <source>
        <dbReference type="Proteomes" id="UP001449225"/>
    </source>
</evidence>
<dbReference type="PANTHER" id="PTHR33451">
    <property type="entry name" value="MALATE-2H(+)/NA(+)-LACTATE ANTIPORTER"/>
    <property type="match status" value="1"/>
</dbReference>
<feature type="transmembrane region" description="Helical" evidence="9">
    <location>
        <begin position="278"/>
        <end position="301"/>
    </location>
</feature>
<keyword evidence="6 9" id="KW-1133">Transmembrane helix</keyword>
<keyword evidence="2" id="KW-0813">Transport</keyword>
<comment type="subcellular location">
    <subcellularLocation>
        <location evidence="1">Cell membrane</location>
        <topology evidence="1">Multi-pass membrane protein</topology>
    </subcellularLocation>
</comment>
<feature type="transmembrane region" description="Helical" evidence="9">
    <location>
        <begin position="194"/>
        <end position="212"/>
    </location>
</feature>
<evidence type="ECO:0000313" key="11">
    <source>
        <dbReference type="EMBL" id="MEM5537519.1"/>
    </source>
</evidence>
<feature type="transmembrane region" description="Helical" evidence="9">
    <location>
        <begin position="74"/>
        <end position="95"/>
    </location>
</feature>
<dbReference type="Pfam" id="PF03553">
    <property type="entry name" value="Na_H_antiporter"/>
    <property type="match status" value="1"/>
</dbReference>
<proteinExistence type="inferred from homology"/>
<evidence type="ECO:0000256" key="1">
    <source>
        <dbReference type="ARBA" id="ARBA00004651"/>
    </source>
</evidence>
<dbReference type="Proteomes" id="UP001449225">
    <property type="component" value="Unassembled WGS sequence"/>
</dbReference>
<feature type="transmembrane region" description="Helical" evidence="9">
    <location>
        <begin position="407"/>
        <end position="429"/>
    </location>
</feature>
<keyword evidence="12" id="KW-1185">Reference proteome</keyword>
<organism evidence="11 12">
    <name type="scientific">Neptuniibacter pectenicola</name>
    <dbReference type="NCBI Taxonomy" id="1806669"/>
    <lineage>
        <taxon>Bacteria</taxon>
        <taxon>Pseudomonadati</taxon>
        <taxon>Pseudomonadota</taxon>
        <taxon>Gammaproteobacteria</taxon>
        <taxon>Oceanospirillales</taxon>
        <taxon>Oceanospirillaceae</taxon>
        <taxon>Neptuniibacter</taxon>
    </lineage>
</organism>
<evidence type="ECO:0000256" key="2">
    <source>
        <dbReference type="ARBA" id="ARBA00022448"/>
    </source>
</evidence>
<dbReference type="InterPro" id="IPR052180">
    <property type="entry name" value="NhaC_Na-H+_Antiporter"/>
</dbReference>
<evidence type="ECO:0000256" key="3">
    <source>
        <dbReference type="ARBA" id="ARBA00022449"/>
    </source>
</evidence>
<evidence type="ECO:0000256" key="6">
    <source>
        <dbReference type="ARBA" id="ARBA00022989"/>
    </source>
</evidence>